<accession>A0A8T1WIB3</accession>
<evidence type="ECO:0000313" key="11">
    <source>
        <dbReference type="EMBL" id="KAG7393627.1"/>
    </source>
</evidence>
<dbReference type="AlphaFoldDB" id="A0A8T1WIB3"/>
<dbReference type="GO" id="GO:0016787">
    <property type="term" value="F:hydrolase activity"/>
    <property type="evidence" value="ECO:0007669"/>
    <property type="project" value="UniProtKB-KW"/>
</dbReference>
<dbReference type="CDD" id="cd18787">
    <property type="entry name" value="SF2_C_DEAD"/>
    <property type="match status" value="1"/>
</dbReference>
<evidence type="ECO:0000256" key="5">
    <source>
        <dbReference type="ARBA" id="ARBA00022884"/>
    </source>
</evidence>
<sequence length="631" mass="69522">MWTTRNLSTSLLRGATTARGFRSSRVPWASAGGYLSDVSFESLPISQRSKDVLTGAMGYEFLTHVQKDTLPLVLDGRDVLAKGKTGNGKTIAFLLPSLERMLTHPQTKQGKISALVISPTRELAQQIAVEAVKLTDAHGLRTACFVGGSAVNKDVKELAHPGGVDVLVSTPGRLQAHLEDNSGRIRQKLDSLQVLVLDEADRLLDMGFRPEIMRIISRLPKERQTLLFSATLPAATDELKDVALKDDFEFVDTIEGDDQQTNTQTVQEYAVCDLQDVIPVVESVLEEHMKLPAYKVIVFLPTARSAQFMAQLFQAAGFPSVLEMHSRKSQSARTKAADAFRKGKKMIMFSSDVSARGVDYPDVSLVLQVGLTDRDQYIHRLGRTARAGMEGRGILVLADFEKAMLRDLADLPLTELEQGTQLDQQNCRTTRALTQVRPGSGLEQSAEKAYAAFLGFYNSNLKKLGMSKTKLVETGAIYSQLVGLEKVPMLQKKALRAMGLMGTPGLTAASTPIRSGGPKSRNPGELKRFTSENRGSYQSIHGRKQQESREGNGKQGGGSWRTFSDDDTKYSRSEKSFKSDRSSRSTSPSARRDGRSYGHKRSSSTEGRSYGHQRSLSPAAKRDYKEPHKRY</sequence>
<dbReference type="EC" id="3.6.4.13" evidence="7"/>
<dbReference type="PROSITE" id="PS00039">
    <property type="entry name" value="DEAD_ATP_HELICASE"/>
    <property type="match status" value="1"/>
</dbReference>
<evidence type="ECO:0000256" key="1">
    <source>
        <dbReference type="ARBA" id="ARBA00022741"/>
    </source>
</evidence>
<evidence type="ECO:0000256" key="4">
    <source>
        <dbReference type="ARBA" id="ARBA00022840"/>
    </source>
</evidence>
<keyword evidence="3 6" id="KW-0347">Helicase</keyword>
<feature type="domain" description="Helicase ATP-binding" evidence="9">
    <location>
        <begin position="70"/>
        <end position="250"/>
    </location>
</feature>
<reference evidence="11" key="1">
    <citation type="submission" date="2021-02" db="EMBL/GenBank/DDBJ databases">
        <authorList>
            <person name="Palmer J.M."/>
        </authorList>
    </citation>
    <scope>NUCLEOTIDE SEQUENCE</scope>
    <source>
        <strain evidence="11">SCRP734</strain>
    </source>
</reference>
<keyword evidence="5 7" id="KW-0694">RNA-binding</keyword>
<comment type="domain">
    <text evidence="7">The Q motif is unique to and characteristic of the DEAD box family of RNA helicases and controls ATP binding and hydrolysis.</text>
</comment>
<comment type="catalytic activity">
    <reaction evidence="7">
        <text>ATP + H2O = ADP + phosphate + H(+)</text>
        <dbReference type="Rhea" id="RHEA:13065"/>
        <dbReference type="ChEBI" id="CHEBI:15377"/>
        <dbReference type="ChEBI" id="CHEBI:15378"/>
        <dbReference type="ChEBI" id="CHEBI:30616"/>
        <dbReference type="ChEBI" id="CHEBI:43474"/>
        <dbReference type="ChEBI" id="CHEBI:456216"/>
        <dbReference type="EC" id="3.6.4.13"/>
    </reaction>
</comment>
<keyword evidence="1 6" id="KW-0547">Nucleotide-binding</keyword>
<organism evidence="11 12">
    <name type="scientific">Phytophthora pseudosyringae</name>
    <dbReference type="NCBI Taxonomy" id="221518"/>
    <lineage>
        <taxon>Eukaryota</taxon>
        <taxon>Sar</taxon>
        <taxon>Stramenopiles</taxon>
        <taxon>Oomycota</taxon>
        <taxon>Peronosporomycetes</taxon>
        <taxon>Peronosporales</taxon>
        <taxon>Peronosporaceae</taxon>
        <taxon>Phytophthora</taxon>
    </lineage>
</organism>
<dbReference type="InterPro" id="IPR000629">
    <property type="entry name" value="RNA-helicase_DEAD-box_CS"/>
</dbReference>
<dbReference type="GO" id="GO:0003724">
    <property type="term" value="F:RNA helicase activity"/>
    <property type="evidence" value="ECO:0007669"/>
    <property type="project" value="UniProtKB-EC"/>
</dbReference>
<evidence type="ECO:0000256" key="2">
    <source>
        <dbReference type="ARBA" id="ARBA00022801"/>
    </source>
</evidence>
<dbReference type="GO" id="GO:0003723">
    <property type="term" value="F:RNA binding"/>
    <property type="evidence" value="ECO:0007669"/>
    <property type="project" value="UniProtKB-UniRule"/>
</dbReference>
<comment type="similarity">
    <text evidence="6">Belongs to the DEAD box helicase family.</text>
</comment>
<dbReference type="InterPro" id="IPR014001">
    <property type="entry name" value="Helicase_ATP-bd"/>
</dbReference>
<evidence type="ECO:0000256" key="7">
    <source>
        <dbReference type="RuleBase" id="RU365068"/>
    </source>
</evidence>
<feature type="compositionally biased region" description="Basic and acidic residues" evidence="8">
    <location>
        <begin position="563"/>
        <end position="583"/>
    </location>
</feature>
<proteinExistence type="inferred from homology"/>
<dbReference type="PROSITE" id="PS51192">
    <property type="entry name" value="HELICASE_ATP_BIND_1"/>
    <property type="match status" value="1"/>
</dbReference>
<dbReference type="Pfam" id="PF00270">
    <property type="entry name" value="DEAD"/>
    <property type="match status" value="1"/>
</dbReference>
<dbReference type="PANTHER" id="PTHR24031">
    <property type="entry name" value="RNA HELICASE"/>
    <property type="match status" value="1"/>
</dbReference>
<dbReference type="GO" id="GO:0005524">
    <property type="term" value="F:ATP binding"/>
    <property type="evidence" value="ECO:0007669"/>
    <property type="project" value="UniProtKB-UniRule"/>
</dbReference>
<keyword evidence="2 6" id="KW-0378">Hydrolase</keyword>
<feature type="compositionally biased region" description="Polar residues" evidence="8">
    <location>
        <begin position="604"/>
        <end position="616"/>
    </location>
</feature>
<evidence type="ECO:0000313" key="12">
    <source>
        <dbReference type="Proteomes" id="UP000694044"/>
    </source>
</evidence>
<dbReference type="OrthoDB" id="193716at2759"/>
<evidence type="ECO:0000256" key="8">
    <source>
        <dbReference type="SAM" id="MobiDB-lite"/>
    </source>
</evidence>
<name>A0A8T1WIB3_9STRA</name>
<dbReference type="Pfam" id="PF00271">
    <property type="entry name" value="Helicase_C"/>
    <property type="match status" value="1"/>
</dbReference>
<dbReference type="InterPro" id="IPR001650">
    <property type="entry name" value="Helicase_C-like"/>
</dbReference>
<evidence type="ECO:0000256" key="6">
    <source>
        <dbReference type="RuleBase" id="RU000492"/>
    </source>
</evidence>
<keyword evidence="4 6" id="KW-0067">ATP-binding</keyword>
<feature type="domain" description="Helicase C-terminal" evidence="10">
    <location>
        <begin position="276"/>
        <end position="428"/>
    </location>
</feature>
<evidence type="ECO:0000259" key="10">
    <source>
        <dbReference type="PROSITE" id="PS51194"/>
    </source>
</evidence>
<dbReference type="SMART" id="SM00490">
    <property type="entry name" value="HELICc"/>
    <property type="match status" value="1"/>
</dbReference>
<dbReference type="Proteomes" id="UP000694044">
    <property type="component" value="Unassembled WGS sequence"/>
</dbReference>
<evidence type="ECO:0000256" key="3">
    <source>
        <dbReference type="ARBA" id="ARBA00022806"/>
    </source>
</evidence>
<keyword evidence="12" id="KW-1185">Reference proteome</keyword>
<dbReference type="PROSITE" id="PS51194">
    <property type="entry name" value="HELICASE_CTER"/>
    <property type="match status" value="1"/>
</dbReference>
<comment type="caution">
    <text evidence="11">The sequence shown here is derived from an EMBL/GenBank/DDBJ whole genome shotgun (WGS) entry which is preliminary data.</text>
</comment>
<feature type="compositionally biased region" description="Basic and acidic residues" evidence="8">
    <location>
        <begin position="620"/>
        <end position="631"/>
    </location>
</feature>
<dbReference type="InterPro" id="IPR011545">
    <property type="entry name" value="DEAD/DEAH_box_helicase_dom"/>
</dbReference>
<feature type="compositionally biased region" description="Basic and acidic residues" evidence="8">
    <location>
        <begin position="522"/>
        <end position="531"/>
    </location>
</feature>
<protein>
    <recommendedName>
        <fullName evidence="7">ATP-dependent RNA helicase</fullName>
        <ecNumber evidence="7">3.6.4.13</ecNumber>
    </recommendedName>
</protein>
<comment type="function">
    <text evidence="7">RNA helicase.</text>
</comment>
<gene>
    <name evidence="11" type="ORF">PHYPSEUDO_007464</name>
</gene>
<dbReference type="EMBL" id="JAGDFM010000003">
    <property type="protein sequence ID" value="KAG7393627.1"/>
    <property type="molecule type" value="Genomic_DNA"/>
</dbReference>
<dbReference type="SMART" id="SM00487">
    <property type="entry name" value="DEXDc"/>
    <property type="match status" value="1"/>
</dbReference>
<feature type="region of interest" description="Disordered" evidence="8">
    <location>
        <begin position="506"/>
        <end position="631"/>
    </location>
</feature>
<evidence type="ECO:0000259" key="9">
    <source>
        <dbReference type="PROSITE" id="PS51192"/>
    </source>
</evidence>